<dbReference type="AlphaFoldDB" id="A0A6C0EDA4"/>
<dbReference type="Pfam" id="PF13532">
    <property type="entry name" value="2OG-FeII_Oxy_2"/>
    <property type="match status" value="1"/>
</dbReference>
<evidence type="ECO:0000259" key="1">
    <source>
        <dbReference type="PROSITE" id="PS51471"/>
    </source>
</evidence>
<evidence type="ECO:0000313" key="2">
    <source>
        <dbReference type="EMBL" id="QHT26450.1"/>
    </source>
</evidence>
<reference evidence="2" key="1">
    <citation type="journal article" date="2020" name="Nature">
        <title>Giant virus diversity and host interactions through global metagenomics.</title>
        <authorList>
            <person name="Schulz F."/>
            <person name="Roux S."/>
            <person name="Paez-Espino D."/>
            <person name="Jungbluth S."/>
            <person name="Walsh D.A."/>
            <person name="Denef V.J."/>
            <person name="McMahon K.D."/>
            <person name="Konstantinidis K.T."/>
            <person name="Eloe-Fadrosh E.A."/>
            <person name="Kyrpides N.C."/>
            <person name="Woyke T."/>
        </authorList>
    </citation>
    <scope>NUCLEOTIDE SEQUENCE</scope>
    <source>
        <strain evidence="2">GVMAG-M-3300023179-27</strain>
    </source>
</reference>
<feature type="domain" description="Fe2OG dioxygenase" evidence="1">
    <location>
        <begin position="126"/>
        <end position="235"/>
    </location>
</feature>
<dbReference type="InterPro" id="IPR027450">
    <property type="entry name" value="AlkB-like"/>
</dbReference>
<protein>
    <recommendedName>
        <fullName evidence="1">Fe2OG dioxygenase domain-containing protein</fullName>
    </recommendedName>
</protein>
<dbReference type="EMBL" id="MN739790">
    <property type="protein sequence ID" value="QHT26450.1"/>
    <property type="molecule type" value="Genomic_DNA"/>
</dbReference>
<dbReference type="InterPro" id="IPR005123">
    <property type="entry name" value="Oxoglu/Fe-dep_dioxygenase_dom"/>
</dbReference>
<dbReference type="GO" id="GO:0006307">
    <property type="term" value="P:DNA alkylation repair"/>
    <property type="evidence" value="ECO:0007669"/>
    <property type="project" value="InterPro"/>
</dbReference>
<dbReference type="InterPro" id="IPR032854">
    <property type="entry name" value="ALKBH3"/>
</dbReference>
<dbReference type="InterPro" id="IPR037151">
    <property type="entry name" value="AlkB-like_sf"/>
</dbReference>
<sequence length="308" mass="36143">MPAMFLQLKRLKMLFAFSQFLLKLSNLKNNNYYLIMYGEQSYLIENLLSDEMCLDIFTKAKDGIKWSKMYNRGSEVPRLVAIQYEKNTYSDIPIYRHPVDEQPDGEEFNELTLMIKNEIEKKLGQKFNHCLIQYYENGSANIGEHSDKTLDIEFGTNIVNYSIGATRTFILKDKDKIKEKQRIKLPHNSLFVMDWDTNRKWLHAIHPDNRPECEKTDDELDYDGSRISYTFRTISTFITKDNKLYGKGAKVKTKEELNKSIDDTSRDDTSDDSLDMLKAFSKENHESNFDYNLYKNGFDSLNLKTINI</sequence>
<proteinExistence type="predicted"/>
<dbReference type="SUPFAM" id="SSF51197">
    <property type="entry name" value="Clavaminate synthase-like"/>
    <property type="match status" value="1"/>
</dbReference>
<dbReference type="GO" id="GO:0051213">
    <property type="term" value="F:dioxygenase activity"/>
    <property type="evidence" value="ECO:0007669"/>
    <property type="project" value="InterPro"/>
</dbReference>
<organism evidence="2">
    <name type="scientific">viral metagenome</name>
    <dbReference type="NCBI Taxonomy" id="1070528"/>
    <lineage>
        <taxon>unclassified sequences</taxon>
        <taxon>metagenomes</taxon>
        <taxon>organismal metagenomes</taxon>
    </lineage>
</organism>
<dbReference type="PROSITE" id="PS51471">
    <property type="entry name" value="FE2OG_OXY"/>
    <property type="match status" value="1"/>
</dbReference>
<dbReference type="Gene3D" id="2.60.120.590">
    <property type="entry name" value="Alpha-ketoglutarate-dependent dioxygenase AlkB-like"/>
    <property type="match status" value="1"/>
</dbReference>
<name>A0A6C0EDA4_9ZZZZ</name>
<dbReference type="PANTHER" id="PTHR31212:SF5">
    <property type="entry name" value="ISOCHORISMATASE FAMILY PROTEIN FAMILY (AFU_ORTHOLOGUE AFUA_3G14500)"/>
    <property type="match status" value="1"/>
</dbReference>
<accession>A0A6C0EDA4</accession>
<dbReference type="PANTHER" id="PTHR31212">
    <property type="entry name" value="ALPHA-KETOGLUTARATE-DEPENDENT DIOXYGENASE ALKB HOMOLOG 3"/>
    <property type="match status" value="1"/>
</dbReference>